<keyword evidence="2" id="KW-1185">Reference proteome</keyword>
<proteinExistence type="predicted"/>
<protein>
    <recommendedName>
        <fullName evidence="3">DNA methylase</fullName>
    </recommendedName>
</protein>
<gene>
    <name evidence="1" type="ORF">OL599_08295</name>
</gene>
<sequence length="209" mass="23665">MATRAVPELDQLAHAQLYSEELGLDLARGREQDLFCWFLASLLFGQRISETIARNTYRSFVRHGLTSPQAIIAAGWDYLVNPVMREGGYVRYDESKSRKILRACEMLLELYGGRLSRLHAAARDARDLEGRLLAFHGVGPVTVNIFLRELRPYWAKADPAPSPPVQALARRLGIDLGKYDRKSLDFARLEAGLVRHRRWVRHAIPGGSQ</sequence>
<reference evidence="1" key="2">
    <citation type="submission" date="2022-10" db="EMBL/GenBank/DDBJ databases">
        <authorList>
            <person name="Trinh H.N."/>
        </authorList>
    </citation>
    <scope>NUCLEOTIDE SEQUENCE</scope>
    <source>
        <strain evidence="1">RN2-1</strain>
    </source>
</reference>
<name>A0AA41YJ28_9PROT</name>
<dbReference type="SUPFAM" id="SSF48150">
    <property type="entry name" value="DNA-glycosylase"/>
    <property type="match status" value="1"/>
</dbReference>
<accession>A0AA41YJ28</accession>
<evidence type="ECO:0000313" key="2">
    <source>
        <dbReference type="Proteomes" id="UP001165679"/>
    </source>
</evidence>
<dbReference type="RefSeq" id="WP_264713225.1">
    <property type="nucleotide sequence ID" value="NZ_JAPDNT010000004.1"/>
</dbReference>
<dbReference type="Proteomes" id="UP001165679">
    <property type="component" value="Unassembled WGS sequence"/>
</dbReference>
<comment type="caution">
    <text evidence="1">The sequence shown here is derived from an EMBL/GenBank/DDBJ whole genome shotgun (WGS) entry which is preliminary data.</text>
</comment>
<evidence type="ECO:0000313" key="1">
    <source>
        <dbReference type="EMBL" id="MCW3474584.1"/>
    </source>
</evidence>
<organism evidence="1 2">
    <name type="scientific">Limobrevibacterium gyesilva</name>
    <dbReference type="NCBI Taxonomy" id="2991712"/>
    <lineage>
        <taxon>Bacteria</taxon>
        <taxon>Pseudomonadati</taxon>
        <taxon>Pseudomonadota</taxon>
        <taxon>Alphaproteobacteria</taxon>
        <taxon>Acetobacterales</taxon>
        <taxon>Acetobacteraceae</taxon>
        <taxon>Limobrevibacterium</taxon>
    </lineage>
</organism>
<dbReference type="AlphaFoldDB" id="A0AA41YJ28"/>
<reference evidence="1" key="1">
    <citation type="submission" date="2022-09" db="EMBL/GenBank/DDBJ databases">
        <title>Rhodovastum sp. nov. RN2-1 isolated from soil in Seongnam, South Korea.</title>
        <authorList>
            <person name="Le N.T."/>
        </authorList>
    </citation>
    <scope>NUCLEOTIDE SEQUENCE</scope>
    <source>
        <strain evidence="1">RN2-1</strain>
    </source>
</reference>
<dbReference type="GO" id="GO:0003824">
    <property type="term" value="F:catalytic activity"/>
    <property type="evidence" value="ECO:0007669"/>
    <property type="project" value="InterPro"/>
</dbReference>
<dbReference type="InterPro" id="IPR011257">
    <property type="entry name" value="DNA_glycosylase"/>
</dbReference>
<dbReference type="Gene3D" id="1.10.340.30">
    <property type="entry name" value="Hypothetical protein, domain 2"/>
    <property type="match status" value="1"/>
</dbReference>
<evidence type="ECO:0008006" key="3">
    <source>
        <dbReference type="Google" id="ProtNLM"/>
    </source>
</evidence>
<dbReference type="EMBL" id="JAPDNT010000004">
    <property type="protein sequence ID" value="MCW3474584.1"/>
    <property type="molecule type" value="Genomic_DNA"/>
</dbReference>
<dbReference type="GO" id="GO:0006281">
    <property type="term" value="P:DNA repair"/>
    <property type="evidence" value="ECO:0007669"/>
    <property type="project" value="InterPro"/>
</dbReference>